<accession>A0A9D2J6R8</accession>
<comment type="caution">
    <text evidence="2">The sequence shown here is derived from an EMBL/GenBank/DDBJ whole genome shotgun (WGS) entry which is preliminary data.</text>
</comment>
<name>A0A9D2J6R8_9FIRM</name>
<evidence type="ECO:0000313" key="3">
    <source>
        <dbReference type="Proteomes" id="UP000824049"/>
    </source>
</evidence>
<feature type="signal peptide" evidence="1">
    <location>
        <begin position="1"/>
        <end position="30"/>
    </location>
</feature>
<reference evidence="2" key="1">
    <citation type="journal article" date="2021" name="PeerJ">
        <title>Extensive microbial diversity within the chicken gut microbiome revealed by metagenomics and culture.</title>
        <authorList>
            <person name="Gilroy R."/>
            <person name="Ravi A."/>
            <person name="Getino M."/>
            <person name="Pursley I."/>
            <person name="Horton D.L."/>
            <person name="Alikhan N.F."/>
            <person name="Baker D."/>
            <person name="Gharbi K."/>
            <person name="Hall N."/>
            <person name="Watson M."/>
            <person name="Adriaenssens E.M."/>
            <person name="Foster-Nyarko E."/>
            <person name="Jarju S."/>
            <person name="Secka A."/>
            <person name="Antonio M."/>
            <person name="Oren A."/>
            <person name="Chaudhuri R.R."/>
            <person name="La Ragione R."/>
            <person name="Hildebrand F."/>
            <person name="Pallen M.J."/>
        </authorList>
    </citation>
    <scope>NUCLEOTIDE SEQUENCE</scope>
    <source>
        <strain evidence="2">CHK179-28034</strain>
    </source>
</reference>
<keyword evidence="1" id="KW-0732">Signal</keyword>
<protein>
    <recommendedName>
        <fullName evidence="4">VCBS repeat-containing protein</fullName>
    </recommendedName>
</protein>
<sequence length="231" mass="25951">MGRLKKSVAGATLCAGVVFGCMAMAFPTSAADAASTSLQDIGTQKVSVQAKKMNKKNWYKKVLKRQKGSYKVRCWNYQYSYAYKTIRTNVSSYSYYKAADINKDGTKELLLSTNSTGRGYQSKVLVLTFRKGKVKPLIAFEELRNGLFLRGKKMYAQVGGSTESIITGYKVNKGKAKQFVKLERLRRWPNGSSDAVTTYWKNGAQITETQYNAECMKSVAYRTPLSFSRFN</sequence>
<dbReference type="AlphaFoldDB" id="A0A9D2J6R8"/>
<feature type="chain" id="PRO_5038854649" description="VCBS repeat-containing protein" evidence="1">
    <location>
        <begin position="31"/>
        <end position="231"/>
    </location>
</feature>
<dbReference type="PROSITE" id="PS51257">
    <property type="entry name" value="PROKAR_LIPOPROTEIN"/>
    <property type="match status" value="1"/>
</dbReference>
<proteinExistence type="predicted"/>
<dbReference type="Proteomes" id="UP000824049">
    <property type="component" value="Unassembled WGS sequence"/>
</dbReference>
<reference evidence="2" key="2">
    <citation type="submission" date="2021-04" db="EMBL/GenBank/DDBJ databases">
        <authorList>
            <person name="Gilroy R."/>
        </authorList>
    </citation>
    <scope>NUCLEOTIDE SEQUENCE</scope>
    <source>
        <strain evidence="2">CHK179-28034</strain>
    </source>
</reference>
<evidence type="ECO:0000313" key="2">
    <source>
        <dbReference type="EMBL" id="HIZ38736.1"/>
    </source>
</evidence>
<evidence type="ECO:0008006" key="4">
    <source>
        <dbReference type="Google" id="ProtNLM"/>
    </source>
</evidence>
<gene>
    <name evidence="2" type="ORF">H9968_02250</name>
</gene>
<evidence type="ECO:0000256" key="1">
    <source>
        <dbReference type="SAM" id="SignalP"/>
    </source>
</evidence>
<organism evidence="2 3">
    <name type="scientific">Candidatus Anaerobutyricum stercoris</name>
    <dbReference type="NCBI Taxonomy" id="2838457"/>
    <lineage>
        <taxon>Bacteria</taxon>
        <taxon>Bacillati</taxon>
        <taxon>Bacillota</taxon>
        <taxon>Clostridia</taxon>
        <taxon>Lachnospirales</taxon>
        <taxon>Lachnospiraceae</taxon>
        <taxon>Anaerobutyricum</taxon>
    </lineage>
</organism>
<dbReference type="EMBL" id="DXBR01000026">
    <property type="protein sequence ID" value="HIZ38736.1"/>
    <property type="molecule type" value="Genomic_DNA"/>
</dbReference>